<keyword evidence="2" id="KW-1185">Reference proteome</keyword>
<protein>
    <submittedName>
        <fullName evidence="1">Nucleolar protein 13</fullName>
    </submittedName>
</protein>
<evidence type="ECO:0000313" key="1">
    <source>
        <dbReference type="EMBL" id="KAK3719240.1"/>
    </source>
</evidence>
<organism evidence="1 2">
    <name type="scientific">Vermiconidia calcicola</name>
    <dbReference type="NCBI Taxonomy" id="1690605"/>
    <lineage>
        <taxon>Eukaryota</taxon>
        <taxon>Fungi</taxon>
        <taxon>Dikarya</taxon>
        <taxon>Ascomycota</taxon>
        <taxon>Pezizomycotina</taxon>
        <taxon>Dothideomycetes</taxon>
        <taxon>Dothideomycetidae</taxon>
        <taxon>Mycosphaerellales</taxon>
        <taxon>Extremaceae</taxon>
        <taxon>Vermiconidia</taxon>
    </lineage>
</organism>
<sequence length="452" mass="49383">MSATSVLEETIDVAIPDHIEKKRKRTKDVPAEDELEININLPEPPSKKAKRKEKKASTSKKPTNTSKEPSTLASTAPALAKAYFDSTATAEKPTAEAAKYGIWIGNLPFTTTRETLRDFLAREAGIEETDILRLHLPGPTKKSHDAGIKQQNRGFAYIDFTSQEIMQKAIVCSEKLVGGRRCLIKDAKSFEGRPEPQPQAAGDGGATVKAGSGKPEPTKRVFVGNLSFEVTREDLAELFAPAGEVEDVFLATFEDSGKCKGFGWVRFTSVAAAEAVVKGYMYRETLEEDGAGSESGDDSEVEIVTEKKQAAKPKTKKEKVWFNRLRGRALRCEFAEDKQTRYKKRYGKDAKAPKTTNGDATVENDHTVQPKRAANGKIVEDSLESLASEAAAARQRPHAKGTQRKESSGKDARRVERRKKHDAKKFAATPGADTPRASGAIVAGAGRKVTFD</sequence>
<comment type="caution">
    <text evidence="1">The sequence shown here is derived from an EMBL/GenBank/DDBJ whole genome shotgun (WGS) entry which is preliminary data.</text>
</comment>
<proteinExistence type="predicted"/>
<gene>
    <name evidence="1" type="primary">NOP13_1</name>
    <name evidence="1" type="ORF">LTR37_004459</name>
</gene>
<accession>A0ACC3NM29</accession>
<reference evidence="1" key="1">
    <citation type="submission" date="2023-07" db="EMBL/GenBank/DDBJ databases">
        <title>Black Yeasts Isolated from many extreme environments.</title>
        <authorList>
            <person name="Coleine C."/>
            <person name="Stajich J.E."/>
            <person name="Selbmann L."/>
        </authorList>
    </citation>
    <scope>NUCLEOTIDE SEQUENCE</scope>
    <source>
        <strain evidence="1">CCFEE 5714</strain>
    </source>
</reference>
<dbReference type="EMBL" id="JAUTXU010000027">
    <property type="protein sequence ID" value="KAK3719240.1"/>
    <property type="molecule type" value="Genomic_DNA"/>
</dbReference>
<dbReference type="Proteomes" id="UP001281147">
    <property type="component" value="Unassembled WGS sequence"/>
</dbReference>
<evidence type="ECO:0000313" key="2">
    <source>
        <dbReference type="Proteomes" id="UP001281147"/>
    </source>
</evidence>
<name>A0ACC3NM29_9PEZI</name>